<dbReference type="KEGG" id="agv:OJF2_69600"/>
<feature type="binding site" evidence="5">
    <location>
        <position position="116"/>
    </location>
    <ligand>
        <name>AMP</name>
        <dbReference type="ChEBI" id="CHEBI:456215"/>
    </ligand>
</feature>
<keyword evidence="3 5" id="KW-0547">Nucleotide-binding</keyword>
<dbReference type="OrthoDB" id="9805030at2"/>
<organism evidence="8 9">
    <name type="scientific">Aquisphaera giovannonii</name>
    <dbReference type="NCBI Taxonomy" id="406548"/>
    <lineage>
        <taxon>Bacteria</taxon>
        <taxon>Pseudomonadati</taxon>
        <taxon>Planctomycetota</taxon>
        <taxon>Planctomycetia</taxon>
        <taxon>Isosphaerales</taxon>
        <taxon>Isosphaeraceae</taxon>
        <taxon>Aquisphaera</taxon>
    </lineage>
</organism>
<accession>A0A5B9WDQ3</accession>
<keyword evidence="4 5" id="KW-0418">Kinase</keyword>
<dbReference type="Pfam" id="PF00406">
    <property type="entry name" value="ADK"/>
    <property type="match status" value="1"/>
</dbReference>
<comment type="similarity">
    <text evidence="5 6">Belongs to the adenylate kinase family.</text>
</comment>
<evidence type="ECO:0000256" key="7">
    <source>
        <dbReference type="RuleBase" id="RU003331"/>
    </source>
</evidence>
<dbReference type="HAMAP" id="MF_00235">
    <property type="entry name" value="Adenylate_kinase_Adk"/>
    <property type="match status" value="1"/>
</dbReference>
<dbReference type="GO" id="GO:0004017">
    <property type="term" value="F:AMP kinase activity"/>
    <property type="evidence" value="ECO:0007669"/>
    <property type="project" value="UniProtKB-UniRule"/>
</dbReference>
<dbReference type="Gene3D" id="3.40.50.300">
    <property type="entry name" value="P-loop containing nucleotide triphosphate hydrolases"/>
    <property type="match status" value="1"/>
</dbReference>
<dbReference type="InterPro" id="IPR000850">
    <property type="entry name" value="Adenylat/UMP-CMP_kin"/>
</dbReference>
<comment type="caution">
    <text evidence="5">Lacks conserved residue(s) required for the propagation of feature annotation.</text>
</comment>
<dbReference type="EC" id="2.7.4.3" evidence="5 7"/>
<keyword evidence="9" id="KW-1185">Reference proteome</keyword>
<comment type="catalytic activity">
    <reaction evidence="5 7">
        <text>AMP + ATP = 2 ADP</text>
        <dbReference type="Rhea" id="RHEA:12973"/>
        <dbReference type="ChEBI" id="CHEBI:30616"/>
        <dbReference type="ChEBI" id="CHEBI:456215"/>
        <dbReference type="ChEBI" id="CHEBI:456216"/>
        <dbReference type="EC" id="2.7.4.3"/>
    </reaction>
</comment>
<evidence type="ECO:0000256" key="4">
    <source>
        <dbReference type="ARBA" id="ARBA00022777"/>
    </source>
</evidence>
<dbReference type="PANTHER" id="PTHR23359">
    <property type="entry name" value="NUCLEOTIDE KINASE"/>
    <property type="match status" value="1"/>
</dbReference>
<keyword evidence="2 5" id="KW-0545">Nucleotide biosynthesis</keyword>
<dbReference type="GO" id="GO:0005737">
    <property type="term" value="C:cytoplasm"/>
    <property type="evidence" value="ECO:0007669"/>
    <property type="project" value="UniProtKB-SubCell"/>
</dbReference>
<comment type="function">
    <text evidence="5">Catalyzes the reversible transfer of the terminal phosphate group between ATP and AMP. Plays an important role in cellular energy homeostasis and in adenine nucleotide metabolism.</text>
</comment>
<dbReference type="PRINTS" id="PR00094">
    <property type="entry name" value="ADENYLTKNASE"/>
</dbReference>
<dbReference type="EMBL" id="CP042997">
    <property type="protein sequence ID" value="QEH38359.1"/>
    <property type="molecule type" value="Genomic_DNA"/>
</dbReference>
<proteinExistence type="inferred from homology"/>
<keyword evidence="1 5" id="KW-0808">Transferase</keyword>
<dbReference type="GO" id="GO:0044209">
    <property type="term" value="P:AMP salvage"/>
    <property type="evidence" value="ECO:0007669"/>
    <property type="project" value="UniProtKB-UniRule"/>
</dbReference>
<dbReference type="Proteomes" id="UP000324233">
    <property type="component" value="Chromosome"/>
</dbReference>
<feature type="binding site" evidence="5">
    <location>
        <position position="192"/>
    </location>
    <ligand>
        <name>ATP</name>
        <dbReference type="ChEBI" id="CHEBI:30616"/>
    </ligand>
</feature>
<comment type="subunit">
    <text evidence="5 7">Monomer.</text>
</comment>
<gene>
    <name evidence="8" type="primary">adk_3</name>
    <name evidence="5" type="synonym">adk</name>
    <name evidence="8" type="ORF">OJF2_69600</name>
</gene>
<evidence type="ECO:0000256" key="1">
    <source>
        <dbReference type="ARBA" id="ARBA00022679"/>
    </source>
</evidence>
<dbReference type="SUPFAM" id="SSF52540">
    <property type="entry name" value="P-loop containing nucleoside triphosphate hydrolases"/>
    <property type="match status" value="1"/>
</dbReference>
<dbReference type="AlphaFoldDB" id="A0A5B9WDQ3"/>
<feature type="binding site" evidence="5">
    <location>
        <begin position="28"/>
        <end position="33"/>
    </location>
    <ligand>
        <name>ATP</name>
        <dbReference type="ChEBI" id="CHEBI:30616"/>
    </ligand>
</feature>
<feature type="binding site" evidence="5">
    <location>
        <position position="147"/>
    </location>
    <ligand>
        <name>ATP</name>
        <dbReference type="ChEBI" id="CHEBI:30616"/>
    </ligand>
</feature>
<protein>
    <recommendedName>
        <fullName evidence="5 7">Adenylate kinase</fullName>
        <shortName evidence="5">AK</shortName>
        <ecNumber evidence="5 7">2.7.4.3</ecNumber>
    </recommendedName>
    <alternativeName>
        <fullName evidence="5">ATP-AMP transphosphorylase</fullName>
    </alternativeName>
    <alternativeName>
        <fullName evidence="5">ATP:AMP phosphotransferase</fullName>
    </alternativeName>
    <alternativeName>
        <fullName evidence="5">Adenylate monophosphate kinase</fullName>
    </alternativeName>
</protein>
<sequence length="223" mass="25613">MNTLPDSLAGLDEPATRYHAYLLFGMPGSGKGTQGAVLGQLPSLRHISMGDIFRKIPKYGRIGREIEQYTSQGRMVPDELTVRIFRQHLHILELQELLIADQHTLILDGLPRCYAQAEMLSSVIEVVQIFHLGIKDTKVAMERMKARALRENRLDDMNEEVIRRRLNTYYEDTYKTLSFYPPEIVYDVDAGQCMIDVLRDIVNRLAEVKTRSLAVHRLEVSRI</sequence>
<evidence type="ECO:0000313" key="9">
    <source>
        <dbReference type="Proteomes" id="UP000324233"/>
    </source>
</evidence>
<dbReference type="CDD" id="cd01428">
    <property type="entry name" value="ADK"/>
    <property type="match status" value="1"/>
</dbReference>
<dbReference type="GO" id="GO:0005524">
    <property type="term" value="F:ATP binding"/>
    <property type="evidence" value="ECO:0007669"/>
    <property type="project" value="UniProtKB-UniRule"/>
</dbReference>
<evidence type="ECO:0000256" key="5">
    <source>
        <dbReference type="HAMAP-Rule" id="MF_00235"/>
    </source>
</evidence>
<keyword evidence="5 7" id="KW-0067">ATP-binding</keyword>
<dbReference type="InterPro" id="IPR027417">
    <property type="entry name" value="P-loop_NTPase"/>
</dbReference>
<feature type="binding site" evidence="5">
    <location>
        <position position="54"/>
    </location>
    <ligand>
        <name>AMP</name>
        <dbReference type="ChEBI" id="CHEBI:456215"/>
    </ligand>
</feature>
<evidence type="ECO:0000313" key="8">
    <source>
        <dbReference type="EMBL" id="QEH38359.1"/>
    </source>
</evidence>
<evidence type="ECO:0000256" key="6">
    <source>
        <dbReference type="RuleBase" id="RU003330"/>
    </source>
</evidence>
<comment type="domain">
    <text evidence="5">Consists of three domains, a large central CORE domain and two small peripheral domains, NMPbind and LID, which undergo movements during catalysis. The LID domain closes over the site of phosphoryl transfer upon ATP binding. Assembling and dissambling the active center during each catalytic cycle provides an effective means to prevent ATP hydrolysis.</text>
</comment>
<dbReference type="UniPathway" id="UPA00588">
    <property type="reaction ID" value="UER00649"/>
</dbReference>
<reference evidence="8 9" key="1">
    <citation type="submission" date="2019-08" db="EMBL/GenBank/DDBJ databases">
        <title>Deep-cultivation of Planctomycetes and their phenomic and genomic characterization uncovers novel biology.</title>
        <authorList>
            <person name="Wiegand S."/>
            <person name="Jogler M."/>
            <person name="Boedeker C."/>
            <person name="Pinto D."/>
            <person name="Vollmers J."/>
            <person name="Rivas-Marin E."/>
            <person name="Kohn T."/>
            <person name="Peeters S.H."/>
            <person name="Heuer A."/>
            <person name="Rast P."/>
            <person name="Oberbeckmann S."/>
            <person name="Bunk B."/>
            <person name="Jeske O."/>
            <person name="Meyerdierks A."/>
            <person name="Storesund J.E."/>
            <person name="Kallscheuer N."/>
            <person name="Luecker S."/>
            <person name="Lage O.M."/>
            <person name="Pohl T."/>
            <person name="Merkel B.J."/>
            <person name="Hornburger P."/>
            <person name="Mueller R.-W."/>
            <person name="Bruemmer F."/>
            <person name="Labrenz M."/>
            <person name="Spormann A.M."/>
            <person name="Op den Camp H."/>
            <person name="Overmann J."/>
            <person name="Amann R."/>
            <person name="Jetten M.S.M."/>
            <person name="Mascher T."/>
            <person name="Medema M.H."/>
            <person name="Devos D.P."/>
            <person name="Kaster A.-K."/>
            <person name="Ovreas L."/>
            <person name="Rohde M."/>
            <person name="Galperin M.Y."/>
            <person name="Jogler C."/>
        </authorList>
    </citation>
    <scope>NUCLEOTIDE SEQUENCE [LARGE SCALE GENOMIC DNA]</scope>
    <source>
        <strain evidence="8 9">OJF2</strain>
    </source>
</reference>
<comment type="pathway">
    <text evidence="5">Purine metabolism; AMP biosynthesis via salvage pathway; AMP from ADP: step 1/1.</text>
</comment>
<feature type="binding site" evidence="5">
    <location>
        <position position="165"/>
    </location>
    <ligand>
        <name>AMP</name>
        <dbReference type="ChEBI" id="CHEBI:456215"/>
    </ligand>
</feature>
<comment type="subcellular location">
    <subcellularLocation>
        <location evidence="5 7">Cytoplasm</location>
    </subcellularLocation>
</comment>
<evidence type="ECO:0000256" key="3">
    <source>
        <dbReference type="ARBA" id="ARBA00022741"/>
    </source>
</evidence>
<evidence type="ECO:0000256" key="2">
    <source>
        <dbReference type="ARBA" id="ARBA00022727"/>
    </source>
</evidence>
<keyword evidence="5" id="KW-0963">Cytoplasm</keyword>
<dbReference type="RefSeq" id="WP_148597807.1">
    <property type="nucleotide sequence ID" value="NZ_CP042997.1"/>
</dbReference>
<feature type="binding site" evidence="5">
    <location>
        <position position="153"/>
    </location>
    <ligand>
        <name>AMP</name>
        <dbReference type="ChEBI" id="CHEBI:456215"/>
    </ligand>
</feature>
<name>A0A5B9WDQ3_9BACT</name>